<keyword evidence="8" id="KW-0289">Folate biosynthesis</keyword>
<reference evidence="10 11" key="1">
    <citation type="submission" date="2019-11" db="EMBL/GenBank/DDBJ databases">
        <authorList>
            <person name="Li J."/>
        </authorList>
    </citation>
    <scope>NUCLEOTIDE SEQUENCE [LARGE SCALE GENOMIC DNA]</scope>
    <source>
        <strain evidence="10 11">J4</strain>
    </source>
</reference>
<evidence type="ECO:0000256" key="7">
    <source>
        <dbReference type="ARBA" id="ARBA00022840"/>
    </source>
</evidence>
<keyword evidence="7" id="KW-0067">ATP-binding</keyword>
<evidence type="ECO:0000256" key="5">
    <source>
        <dbReference type="ARBA" id="ARBA00022741"/>
    </source>
</evidence>
<dbReference type="GO" id="GO:0046656">
    <property type="term" value="P:folic acid biosynthetic process"/>
    <property type="evidence" value="ECO:0007669"/>
    <property type="project" value="UniProtKB-KW"/>
</dbReference>
<evidence type="ECO:0000256" key="8">
    <source>
        <dbReference type="ARBA" id="ARBA00022909"/>
    </source>
</evidence>
<evidence type="ECO:0000256" key="6">
    <source>
        <dbReference type="ARBA" id="ARBA00022777"/>
    </source>
</evidence>
<accession>A0A6G1XBA6</accession>
<keyword evidence="11" id="KW-1185">Reference proteome</keyword>
<dbReference type="NCBIfam" id="TIGR01498">
    <property type="entry name" value="folK"/>
    <property type="match status" value="1"/>
</dbReference>
<dbReference type="PANTHER" id="PTHR43071">
    <property type="entry name" value="2-AMINO-4-HYDROXY-6-HYDROXYMETHYLDIHYDROPTERIDINE PYROPHOSPHOKINASE"/>
    <property type="match status" value="1"/>
</dbReference>
<dbReference type="Proteomes" id="UP000480185">
    <property type="component" value="Unassembled WGS sequence"/>
</dbReference>
<dbReference type="GO" id="GO:0003848">
    <property type="term" value="F:2-amino-4-hydroxy-6-hydroxymethyldihydropteridine diphosphokinase activity"/>
    <property type="evidence" value="ECO:0007669"/>
    <property type="project" value="UniProtKB-EC"/>
</dbReference>
<dbReference type="GO" id="GO:0016301">
    <property type="term" value="F:kinase activity"/>
    <property type="evidence" value="ECO:0007669"/>
    <property type="project" value="UniProtKB-KW"/>
</dbReference>
<evidence type="ECO:0000256" key="3">
    <source>
        <dbReference type="ARBA" id="ARBA00013253"/>
    </source>
</evidence>
<dbReference type="Pfam" id="PF01288">
    <property type="entry name" value="HPPK"/>
    <property type="match status" value="1"/>
</dbReference>
<evidence type="ECO:0000313" key="10">
    <source>
        <dbReference type="EMBL" id="MRG88199.1"/>
    </source>
</evidence>
<dbReference type="OrthoDB" id="9808041at2"/>
<keyword evidence="4 10" id="KW-0808">Transferase</keyword>
<comment type="catalytic activity">
    <reaction evidence="1">
        <text>6-hydroxymethyl-7,8-dihydropterin + ATP = (7,8-dihydropterin-6-yl)methyl diphosphate + AMP + H(+)</text>
        <dbReference type="Rhea" id="RHEA:11412"/>
        <dbReference type="ChEBI" id="CHEBI:15378"/>
        <dbReference type="ChEBI" id="CHEBI:30616"/>
        <dbReference type="ChEBI" id="CHEBI:44841"/>
        <dbReference type="ChEBI" id="CHEBI:72950"/>
        <dbReference type="ChEBI" id="CHEBI:456215"/>
        <dbReference type="EC" id="2.7.6.3"/>
    </reaction>
</comment>
<dbReference type="PROSITE" id="PS00794">
    <property type="entry name" value="HPPK"/>
    <property type="match status" value="1"/>
</dbReference>
<dbReference type="InterPro" id="IPR000550">
    <property type="entry name" value="Hppk"/>
</dbReference>
<keyword evidence="5" id="KW-0547">Nucleotide-binding</keyword>
<comment type="caution">
    <text evidence="10">The sequence shown here is derived from an EMBL/GenBank/DDBJ whole genome shotgun (WGS) entry which is preliminary data.</text>
</comment>
<organism evidence="10 11">
    <name type="scientific">Salinibacillus xinjiangensis</name>
    <dbReference type="NCBI Taxonomy" id="1229268"/>
    <lineage>
        <taxon>Bacteria</taxon>
        <taxon>Bacillati</taxon>
        <taxon>Bacillota</taxon>
        <taxon>Bacilli</taxon>
        <taxon>Bacillales</taxon>
        <taxon>Bacillaceae</taxon>
        <taxon>Salinibacillus</taxon>
    </lineage>
</organism>
<sequence length="175" mass="20028">MMRPAYIALGSNIEPRYDWLQSAIQHLNKHSDISVESQSEIYETEPVGYTDQGNFLNMVVKIETSLAPFELLSYCQNIETLLGRKREIRFGPRTVDLDILLYNQENMYGEQLTIPHPRMEKRAFVLIPLADLNDQLVIRGKTVKELLSQLPQQDYKGVAKWIDKSGVGESGPFVN</sequence>
<dbReference type="UniPathway" id="UPA00077">
    <property type="reaction ID" value="UER00155"/>
</dbReference>
<evidence type="ECO:0000256" key="1">
    <source>
        <dbReference type="ARBA" id="ARBA00000198"/>
    </source>
</evidence>
<dbReference type="EC" id="2.7.6.3" evidence="3"/>
<evidence type="ECO:0000256" key="4">
    <source>
        <dbReference type="ARBA" id="ARBA00022679"/>
    </source>
</evidence>
<proteinExistence type="predicted"/>
<evidence type="ECO:0000259" key="9">
    <source>
        <dbReference type="PROSITE" id="PS00794"/>
    </source>
</evidence>
<dbReference type="GO" id="GO:0046654">
    <property type="term" value="P:tetrahydrofolate biosynthetic process"/>
    <property type="evidence" value="ECO:0007669"/>
    <property type="project" value="UniProtKB-UniPathway"/>
</dbReference>
<dbReference type="Gene3D" id="3.30.70.560">
    <property type="entry name" value="7,8-Dihydro-6-hydroxymethylpterin-pyrophosphokinase HPPK"/>
    <property type="match status" value="1"/>
</dbReference>
<dbReference type="AlphaFoldDB" id="A0A6G1XBA6"/>
<protein>
    <recommendedName>
        <fullName evidence="3">2-amino-4-hydroxy-6-hydroxymethyldihydropteridine diphosphokinase</fullName>
        <ecNumber evidence="3">2.7.6.3</ecNumber>
    </recommendedName>
</protein>
<dbReference type="PANTHER" id="PTHR43071:SF1">
    <property type="entry name" value="2-AMINO-4-HYDROXY-6-HYDROXYMETHYLDIHYDROPTERIDINE PYROPHOSPHOKINASE"/>
    <property type="match status" value="1"/>
</dbReference>
<gene>
    <name evidence="10" type="primary">folK</name>
    <name evidence="10" type="ORF">GH754_18245</name>
</gene>
<dbReference type="InterPro" id="IPR035907">
    <property type="entry name" value="Hppk_sf"/>
</dbReference>
<dbReference type="CDD" id="cd00483">
    <property type="entry name" value="HPPK"/>
    <property type="match status" value="1"/>
</dbReference>
<dbReference type="GO" id="GO:0005524">
    <property type="term" value="F:ATP binding"/>
    <property type="evidence" value="ECO:0007669"/>
    <property type="project" value="UniProtKB-KW"/>
</dbReference>
<feature type="domain" description="7,8-dihydro-6-hydroxymethylpterin-pyrophosphokinase" evidence="9">
    <location>
        <begin position="89"/>
        <end position="100"/>
    </location>
</feature>
<dbReference type="EMBL" id="WJNH01000017">
    <property type="protein sequence ID" value="MRG88199.1"/>
    <property type="molecule type" value="Genomic_DNA"/>
</dbReference>
<evidence type="ECO:0000256" key="2">
    <source>
        <dbReference type="ARBA" id="ARBA00005051"/>
    </source>
</evidence>
<dbReference type="SUPFAM" id="SSF55083">
    <property type="entry name" value="6-hydroxymethyl-7,8-dihydropterin pyrophosphokinase, HPPK"/>
    <property type="match status" value="1"/>
</dbReference>
<evidence type="ECO:0000313" key="11">
    <source>
        <dbReference type="Proteomes" id="UP000480185"/>
    </source>
</evidence>
<name>A0A6G1XBA6_9BACI</name>
<keyword evidence="6 10" id="KW-0418">Kinase</keyword>
<comment type="pathway">
    <text evidence="2">Cofactor biosynthesis; tetrahydrofolate biosynthesis; 2-amino-4-hydroxy-6-hydroxymethyl-7,8-dihydropteridine diphosphate from 7,8-dihydroneopterin triphosphate: step 4/4.</text>
</comment>